<protein>
    <submittedName>
        <fullName evidence="5">Aminotransferase class V-fold PLP-dependent enzyme</fullName>
    </submittedName>
</protein>
<proteinExistence type="predicted"/>
<keyword evidence="2" id="KW-0378">Hydrolase</keyword>
<evidence type="ECO:0000256" key="2">
    <source>
        <dbReference type="ARBA" id="ARBA00022801"/>
    </source>
</evidence>
<keyword evidence="6" id="KW-1185">Reference proteome</keyword>
<dbReference type="InterPro" id="IPR015424">
    <property type="entry name" value="PyrdxlP-dep_Trfase"/>
</dbReference>
<dbReference type="SUPFAM" id="SSF53383">
    <property type="entry name" value="PLP-dependent transferases"/>
    <property type="match status" value="1"/>
</dbReference>
<accession>A0ABU3DD73</accession>
<evidence type="ECO:0000256" key="3">
    <source>
        <dbReference type="ARBA" id="ARBA00022898"/>
    </source>
</evidence>
<keyword evidence="5" id="KW-0808">Transferase</keyword>
<evidence type="ECO:0000313" key="6">
    <source>
        <dbReference type="Proteomes" id="UP001265259"/>
    </source>
</evidence>
<dbReference type="EMBL" id="JAVRHL010000001">
    <property type="protein sequence ID" value="MDT0681615.1"/>
    <property type="molecule type" value="Genomic_DNA"/>
</dbReference>
<keyword evidence="5" id="KW-0032">Aminotransferase</keyword>
<gene>
    <name evidence="5" type="ORF">RM543_02875</name>
</gene>
<feature type="domain" description="Aminotransferase class V" evidence="4">
    <location>
        <begin position="68"/>
        <end position="320"/>
    </location>
</feature>
<dbReference type="InterPro" id="IPR000192">
    <property type="entry name" value="Aminotrans_V_dom"/>
</dbReference>
<dbReference type="Gene3D" id="3.40.640.10">
    <property type="entry name" value="Type I PLP-dependent aspartate aminotransferase-like (Major domain)"/>
    <property type="match status" value="1"/>
</dbReference>
<dbReference type="GO" id="GO:0008483">
    <property type="term" value="F:transaminase activity"/>
    <property type="evidence" value="ECO:0007669"/>
    <property type="project" value="UniProtKB-KW"/>
</dbReference>
<dbReference type="PANTHER" id="PTHR14084">
    <property type="entry name" value="KYNURENINASE"/>
    <property type="match status" value="1"/>
</dbReference>
<reference evidence="5 6" key="1">
    <citation type="submission" date="2023-09" db="EMBL/GenBank/DDBJ databases">
        <authorList>
            <person name="Rey-Velasco X."/>
        </authorList>
    </citation>
    <scope>NUCLEOTIDE SEQUENCE [LARGE SCALE GENOMIC DNA]</scope>
    <source>
        <strain evidence="5 6">F158</strain>
    </source>
</reference>
<keyword evidence="3" id="KW-0663">Pyridoxal phosphate</keyword>
<dbReference type="RefSeq" id="WP_311689388.1">
    <property type="nucleotide sequence ID" value="NZ_JAVRHL010000001.1"/>
</dbReference>
<dbReference type="InterPro" id="IPR010111">
    <property type="entry name" value="Kynureninase"/>
</dbReference>
<dbReference type="Pfam" id="PF00266">
    <property type="entry name" value="Aminotran_5"/>
    <property type="match status" value="1"/>
</dbReference>
<keyword evidence="1" id="KW-0662">Pyridine nucleotide biosynthesis</keyword>
<name>A0ABU3DD73_9RHOB</name>
<comment type="caution">
    <text evidence="5">The sequence shown here is derived from an EMBL/GenBank/DDBJ whole genome shotgun (WGS) entry which is preliminary data.</text>
</comment>
<dbReference type="PANTHER" id="PTHR14084:SF0">
    <property type="entry name" value="KYNURENINASE"/>
    <property type="match status" value="1"/>
</dbReference>
<dbReference type="InterPro" id="IPR015422">
    <property type="entry name" value="PyrdxlP-dep_Trfase_small"/>
</dbReference>
<sequence length="377" mass="39568">MSGYFLYHSIGTFPGKDAALSAQLSEFSSRWSATDDGQWGYALEKQGEFLSAWAKIIGAAPGTLAQAESVTAALYTLIRGMPETRLKGGKVLIAKDCFPSLHFLLAEVVSRAGGELVTVEPAAGELWVSDAEMLAAWDKDVRLALLTWVTSTSSHKSDVKALVAHGHEMGSLVGVDVTQGVGIAPYDVSEVGADFTVGSSLKWLCGVSGAGVLHATPELIAETSPEFRGWFSQDNPFSWDLDAFSFAADARRFGNGTPNVLPAIGCLPGLSYVLDRGIADIARDNAAKVSRLAEGVRAAGLPLASPEDAAERGGSLMVQMPAGLEPGTAVEGLRAKGLHTDMRGRILRLSPGTVTGIEECDRMVAAISEMVGATASV</sequence>
<evidence type="ECO:0000259" key="4">
    <source>
        <dbReference type="Pfam" id="PF00266"/>
    </source>
</evidence>
<evidence type="ECO:0000313" key="5">
    <source>
        <dbReference type="EMBL" id="MDT0681615.1"/>
    </source>
</evidence>
<organism evidence="5 6">
    <name type="scientific">Tropicimonas omnivorans</name>
    <dbReference type="NCBI Taxonomy" id="3075590"/>
    <lineage>
        <taxon>Bacteria</taxon>
        <taxon>Pseudomonadati</taxon>
        <taxon>Pseudomonadota</taxon>
        <taxon>Alphaproteobacteria</taxon>
        <taxon>Rhodobacterales</taxon>
        <taxon>Roseobacteraceae</taxon>
        <taxon>Tropicimonas</taxon>
    </lineage>
</organism>
<dbReference type="Gene3D" id="3.90.1150.10">
    <property type="entry name" value="Aspartate Aminotransferase, domain 1"/>
    <property type="match status" value="1"/>
</dbReference>
<evidence type="ECO:0000256" key="1">
    <source>
        <dbReference type="ARBA" id="ARBA00022642"/>
    </source>
</evidence>
<dbReference type="InterPro" id="IPR015421">
    <property type="entry name" value="PyrdxlP-dep_Trfase_major"/>
</dbReference>
<dbReference type="Proteomes" id="UP001265259">
    <property type="component" value="Unassembled WGS sequence"/>
</dbReference>